<feature type="non-terminal residue" evidence="2">
    <location>
        <position position="1"/>
    </location>
</feature>
<dbReference type="EMBL" id="CAJVQB010037467">
    <property type="protein sequence ID" value="CAG8825221.1"/>
    <property type="molecule type" value="Genomic_DNA"/>
</dbReference>
<name>A0ABN7WBJ9_GIGMA</name>
<feature type="compositionally biased region" description="Polar residues" evidence="1">
    <location>
        <begin position="197"/>
        <end position="211"/>
    </location>
</feature>
<evidence type="ECO:0000313" key="2">
    <source>
        <dbReference type="EMBL" id="CAG8825221.1"/>
    </source>
</evidence>
<reference evidence="2 3" key="1">
    <citation type="submission" date="2021-06" db="EMBL/GenBank/DDBJ databases">
        <authorList>
            <person name="Kallberg Y."/>
            <person name="Tangrot J."/>
            <person name="Rosling A."/>
        </authorList>
    </citation>
    <scope>NUCLEOTIDE SEQUENCE [LARGE SCALE GENOMIC DNA]</scope>
    <source>
        <strain evidence="2 3">120-4 pot B 10/14</strain>
    </source>
</reference>
<evidence type="ECO:0000313" key="3">
    <source>
        <dbReference type="Proteomes" id="UP000789901"/>
    </source>
</evidence>
<protein>
    <submittedName>
        <fullName evidence="2">9089_t:CDS:1</fullName>
    </submittedName>
</protein>
<feature type="compositionally biased region" description="Acidic residues" evidence="1">
    <location>
        <begin position="212"/>
        <end position="223"/>
    </location>
</feature>
<gene>
    <name evidence="2" type="ORF">GMARGA_LOCUS28786</name>
</gene>
<feature type="region of interest" description="Disordered" evidence="1">
    <location>
        <begin position="195"/>
        <end position="252"/>
    </location>
</feature>
<feature type="non-terminal residue" evidence="2">
    <location>
        <position position="334"/>
    </location>
</feature>
<accession>A0ABN7WBJ9</accession>
<sequence length="334" mass="38813">SYTNIQEKQFVTCLTEMIWYIDMHGYQKFKDHSYHIPELFLKFFGYTNPELYKQLRKSFDINELNLYCQELAPYTTSSWILKIISIGSVISTNHASETLVRTVDQATTVQIYKQNIWITPVDKSNIPILNNDLIESLQAPINLIRNVFRYQSPKDDNISYENYTKADIKQKLHCLPDLVPEDDLHYKSFEEIYEQPEVNSDVKNTTNSNEEANQENIDEEDELNQSGSKSSEEKKPDKNMEESSKSAESDDIIEEFDTHKKDFINELFSKVFANDSLSCDAKIKKLYYSARIYPDVCIKYGCLNINKLTKNEYPCCSNCSGTSTNLKKSLMRTK</sequence>
<organism evidence="2 3">
    <name type="scientific">Gigaspora margarita</name>
    <dbReference type="NCBI Taxonomy" id="4874"/>
    <lineage>
        <taxon>Eukaryota</taxon>
        <taxon>Fungi</taxon>
        <taxon>Fungi incertae sedis</taxon>
        <taxon>Mucoromycota</taxon>
        <taxon>Glomeromycotina</taxon>
        <taxon>Glomeromycetes</taxon>
        <taxon>Diversisporales</taxon>
        <taxon>Gigasporaceae</taxon>
        <taxon>Gigaspora</taxon>
    </lineage>
</organism>
<comment type="caution">
    <text evidence="2">The sequence shown here is derived from an EMBL/GenBank/DDBJ whole genome shotgun (WGS) entry which is preliminary data.</text>
</comment>
<keyword evidence="3" id="KW-1185">Reference proteome</keyword>
<proteinExistence type="predicted"/>
<evidence type="ECO:0000256" key="1">
    <source>
        <dbReference type="SAM" id="MobiDB-lite"/>
    </source>
</evidence>
<feature type="compositionally biased region" description="Basic and acidic residues" evidence="1">
    <location>
        <begin position="230"/>
        <end position="248"/>
    </location>
</feature>
<dbReference type="Proteomes" id="UP000789901">
    <property type="component" value="Unassembled WGS sequence"/>
</dbReference>